<protein>
    <recommendedName>
        <fullName evidence="8">mitogen-activated protein kinase kinase</fullName>
        <ecNumber evidence="8">2.7.12.2</ecNumber>
    </recommendedName>
</protein>
<dbReference type="GO" id="GO:0004708">
    <property type="term" value="F:MAP kinase kinase activity"/>
    <property type="evidence" value="ECO:0007669"/>
    <property type="project" value="UniProtKB-EC"/>
</dbReference>
<dbReference type="PROSITE" id="PS50011">
    <property type="entry name" value="PROTEIN_KINASE_DOM"/>
    <property type="match status" value="1"/>
</dbReference>
<dbReference type="GO" id="GO:0005737">
    <property type="term" value="C:cytoplasm"/>
    <property type="evidence" value="ECO:0007669"/>
    <property type="project" value="UniProtKB-ARBA"/>
</dbReference>
<dbReference type="AlphaFoldDB" id="A0A9Q5HYV1"/>
<keyword evidence="4 11" id="KW-0547">Nucleotide-binding</keyword>
<keyword evidence="1" id="KW-0723">Serine/threonine-protein kinase</keyword>
<keyword evidence="15" id="KW-1185">Reference proteome</keyword>
<evidence type="ECO:0000259" key="13">
    <source>
        <dbReference type="PROSITE" id="PS50011"/>
    </source>
</evidence>
<evidence type="ECO:0000313" key="14">
    <source>
        <dbReference type="EMBL" id="OCB88385.1"/>
    </source>
</evidence>
<dbReference type="Gene3D" id="3.60.20.30">
    <property type="entry name" value="(Glycosyl)asparaginase"/>
    <property type="match status" value="1"/>
</dbReference>
<comment type="caution">
    <text evidence="14">The sequence shown here is derived from an EMBL/GenBank/DDBJ whole genome shotgun (WGS) entry which is preliminary data.</text>
</comment>
<dbReference type="InterPro" id="IPR011009">
    <property type="entry name" value="Kinase-like_dom_sf"/>
</dbReference>
<dbReference type="PANTHER" id="PTHR48013">
    <property type="entry name" value="DUAL SPECIFICITY MITOGEN-ACTIVATED PROTEIN KINASE KINASE 5-RELATED"/>
    <property type="match status" value="1"/>
</dbReference>
<feature type="binding site" evidence="11">
    <location>
        <position position="675"/>
    </location>
    <ligand>
        <name>ATP</name>
        <dbReference type="ChEBI" id="CHEBI:30616"/>
    </ligand>
</feature>
<dbReference type="PROSITE" id="PS00107">
    <property type="entry name" value="PROTEIN_KINASE_ATP"/>
    <property type="match status" value="1"/>
</dbReference>
<evidence type="ECO:0000256" key="9">
    <source>
        <dbReference type="PIRSR" id="PIRSR600246-1"/>
    </source>
</evidence>
<evidence type="ECO:0000256" key="5">
    <source>
        <dbReference type="ARBA" id="ARBA00022777"/>
    </source>
</evidence>
<dbReference type="InterPro" id="IPR017441">
    <property type="entry name" value="Protein_kinase_ATP_BS"/>
</dbReference>
<dbReference type="PROSITE" id="PS00108">
    <property type="entry name" value="PROTEIN_KINASE_ST"/>
    <property type="match status" value="1"/>
</dbReference>
<dbReference type="InterPro" id="IPR000246">
    <property type="entry name" value="Peptidase_T2"/>
</dbReference>
<dbReference type="CDD" id="cd04514">
    <property type="entry name" value="Taspase1_like"/>
    <property type="match status" value="1"/>
</dbReference>
<feature type="region of interest" description="Disordered" evidence="12">
    <location>
        <begin position="351"/>
        <end position="496"/>
    </location>
</feature>
<evidence type="ECO:0000256" key="4">
    <source>
        <dbReference type="ARBA" id="ARBA00022741"/>
    </source>
</evidence>
<dbReference type="InterPro" id="IPR000719">
    <property type="entry name" value="Prot_kinase_dom"/>
</dbReference>
<dbReference type="SUPFAM" id="SSF56235">
    <property type="entry name" value="N-terminal nucleophile aminohydrolases (Ntn hydrolases)"/>
    <property type="match status" value="1"/>
</dbReference>
<evidence type="ECO:0000256" key="1">
    <source>
        <dbReference type="ARBA" id="ARBA00022527"/>
    </source>
</evidence>
<feature type="compositionally biased region" description="Low complexity" evidence="12">
    <location>
        <begin position="512"/>
        <end position="528"/>
    </location>
</feature>
<feature type="region of interest" description="Disordered" evidence="12">
    <location>
        <begin position="539"/>
        <end position="558"/>
    </location>
</feature>
<dbReference type="GO" id="GO:0038066">
    <property type="term" value="P:p38MAPK cascade"/>
    <property type="evidence" value="ECO:0007669"/>
    <property type="project" value="UniProtKB-ARBA"/>
</dbReference>
<keyword evidence="3" id="KW-0808">Transferase</keyword>
<accession>A0A9Q5HYV1</accession>
<keyword evidence="5 14" id="KW-0418">Kinase</keyword>
<dbReference type="GO" id="GO:0071474">
    <property type="term" value="P:cellular hyperosmotic response"/>
    <property type="evidence" value="ECO:0007669"/>
    <property type="project" value="TreeGrafter"/>
</dbReference>
<dbReference type="GO" id="GO:0032991">
    <property type="term" value="C:protein-containing complex"/>
    <property type="evidence" value="ECO:0007669"/>
    <property type="project" value="UniProtKB-ARBA"/>
</dbReference>
<feature type="active site" description="Nucleophile" evidence="9">
    <location>
        <position position="202"/>
    </location>
</feature>
<feature type="compositionally biased region" description="Low complexity" evidence="12">
    <location>
        <begin position="359"/>
        <end position="394"/>
    </location>
</feature>
<dbReference type="SUPFAM" id="SSF56112">
    <property type="entry name" value="Protein kinase-like (PK-like)"/>
    <property type="match status" value="1"/>
</dbReference>
<feature type="region of interest" description="Disordered" evidence="12">
    <location>
        <begin position="510"/>
        <end position="532"/>
    </location>
</feature>
<keyword evidence="6 11" id="KW-0067">ATP-binding</keyword>
<dbReference type="FunFam" id="1.10.510.10:FF:000433">
    <property type="entry name" value="MAP kinase kinase PBS2"/>
    <property type="match status" value="1"/>
</dbReference>
<dbReference type="Gene3D" id="3.30.200.20">
    <property type="entry name" value="Phosphorylase Kinase, domain 1"/>
    <property type="match status" value="1"/>
</dbReference>
<reference evidence="14" key="1">
    <citation type="submission" date="2016-06" db="EMBL/GenBank/DDBJ databases">
        <title>Draft Genome sequence of the fungus Inonotus baumii.</title>
        <authorList>
            <person name="Zhu H."/>
            <person name="Lin W."/>
        </authorList>
    </citation>
    <scope>NUCLEOTIDE SEQUENCE</scope>
    <source>
        <strain evidence="14">821</strain>
    </source>
</reference>
<gene>
    <name evidence="14" type="ORF">A7U60_g4426</name>
</gene>
<keyword evidence="2" id="KW-0597">Phosphoprotein</keyword>
<comment type="similarity">
    <text evidence="7">Belongs to the protein kinase superfamily. STE Ser/Thr protein kinase family. MAP kinase kinase subfamily.</text>
</comment>
<evidence type="ECO:0000256" key="10">
    <source>
        <dbReference type="PIRSR" id="PIRSR600246-3"/>
    </source>
</evidence>
<evidence type="ECO:0000256" key="3">
    <source>
        <dbReference type="ARBA" id="ARBA00022679"/>
    </source>
</evidence>
<evidence type="ECO:0000256" key="11">
    <source>
        <dbReference type="PROSITE-ProRule" id="PRU10141"/>
    </source>
</evidence>
<evidence type="ECO:0000256" key="12">
    <source>
        <dbReference type="SAM" id="MobiDB-lite"/>
    </source>
</evidence>
<dbReference type="FunFam" id="3.30.200.20:FF:000341">
    <property type="entry name" value="MAP kinase kinase PBS2"/>
    <property type="match status" value="1"/>
</dbReference>
<dbReference type="InterPro" id="IPR037464">
    <property type="entry name" value="Taspase1"/>
</dbReference>
<evidence type="ECO:0000256" key="6">
    <source>
        <dbReference type="ARBA" id="ARBA00022840"/>
    </source>
</evidence>
<proteinExistence type="inferred from homology"/>
<dbReference type="GO" id="GO:0005524">
    <property type="term" value="F:ATP binding"/>
    <property type="evidence" value="ECO:0007669"/>
    <property type="project" value="UniProtKB-UniRule"/>
</dbReference>
<dbReference type="Gene3D" id="1.10.510.10">
    <property type="entry name" value="Transferase(Phosphotransferase) domain 1"/>
    <property type="match status" value="1"/>
</dbReference>
<dbReference type="SMART" id="SM00220">
    <property type="entry name" value="S_TKc"/>
    <property type="match status" value="1"/>
</dbReference>
<feature type="compositionally biased region" description="Polar residues" evidence="12">
    <location>
        <begin position="479"/>
        <end position="496"/>
    </location>
</feature>
<name>A0A9Q5HYV1_SANBA</name>
<evidence type="ECO:0000256" key="7">
    <source>
        <dbReference type="ARBA" id="ARBA00038035"/>
    </source>
</evidence>
<evidence type="ECO:0000256" key="2">
    <source>
        <dbReference type="ARBA" id="ARBA00022553"/>
    </source>
</evidence>
<dbReference type="InterPro" id="IPR029055">
    <property type="entry name" value="Ntn_hydrolases_N"/>
</dbReference>
<dbReference type="Proteomes" id="UP000757232">
    <property type="component" value="Unassembled WGS sequence"/>
</dbReference>
<dbReference type="GO" id="GO:0004674">
    <property type="term" value="F:protein serine/threonine kinase activity"/>
    <property type="evidence" value="ECO:0007669"/>
    <property type="project" value="UniProtKB-KW"/>
</dbReference>
<feature type="compositionally biased region" description="Low complexity" evidence="12">
    <location>
        <begin position="431"/>
        <end position="458"/>
    </location>
</feature>
<evidence type="ECO:0000256" key="8">
    <source>
        <dbReference type="ARBA" id="ARBA00038999"/>
    </source>
</evidence>
<feature type="site" description="Cleavage; by autolysis" evidence="10">
    <location>
        <begin position="201"/>
        <end position="202"/>
    </location>
</feature>
<dbReference type="EMBL" id="LNZH02000179">
    <property type="protein sequence ID" value="OCB88385.1"/>
    <property type="molecule type" value="Genomic_DNA"/>
</dbReference>
<dbReference type="Pfam" id="PF01112">
    <property type="entry name" value="Asparaginase_2"/>
    <property type="match status" value="1"/>
</dbReference>
<feature type="domain" description="Protein kinase" evidence="13">
    <location>
        <begin position="646"/>
        <end position="903"/>
    </location>
</feature>
<dbReference type="OrthoDB" id="10252354at2759"/>
<feature type="compositionally biased region" description="Polar residues" evidence="12">
    <location>
        <begin position="296"/>
        <end position="309"/>
    </location>
</feature>
<feature type="compositionally biased region" description="Polar residues" evidence="12">
    <location>
        <begin position="459"/>
        <end position="469"/>
    </location>
</feature>
<dbReference type="Pfam" id="PF00069">
    <property type="entry name" value="Pkinase"/>
    <property type="match status" value="1"/>
</dbReference>
<evidence type="ECO:0000313" key="15">
    <source>
        <dbReference type="Proteomes" id="UP000757232"/>
    </source>
</evidence>
<dbReference type="GO" id="GO:0004298">
    <property type="term" value="F:threonine-type endopeptidase activity"/>
    <property type="evidence" value="ECO:0007669"/>
    <property type="project" value="InterPro"/>
</dbReference>
<dbReference type="InterPro" id="IPR008271">
    <property type="entry name" value="Ser/Thr_kinase_AS"/>
</dbReference>
<dbReference type="EC" id="2.7.12.2" evidence="8"/>
<sequence>MDLNSSDCPWLIAVHGGAGCHSALASSEKSVKYALRSACTVAVEVLSRKEKSLDAAERAIRALEDDECLNAGYGSNLTMDGNVEGDASIMDGATHDFGSAGAVQGVKNLISLARAILVNSRRPQPLGRVPPLTLVGPGAQAFATSTGLQLVNPDVLISERSRNEWQKWKARFKVAGSAGPDSVTIGPSAVTCGPEQSILEDTVGAVACDTHGTGEAIIRTSFARTLAEALFAAPPEETHVVIQSKLQAFIEEISTCGEEPNVGVLVITKELVEDENNGFSSDSDFEAEAEAEENMNLLSSSEKPGSSRTPQEKITRKQSPRLETTPSKTTIKLRLRLWCAFTTESMAIAYASSEDSKPRPSSASSSSRSDNSSSSSHPLVDSVPSRSASRASAAESLEGGGRKARLLREDGTECSEVGVRRGERDTEPDDMNPSSASSPSRSDNSSSSSHPLVDSVPSRSASRISTTMHGASPSSPSPRTSTVGSLVRGGTNTINIPPSLAAKMAAMANRTNNHSPHSQQASSSSNSNKESAGHLGLLRNFQSSPAPNHGPRGGLAGRRAAPKFNIRDIIGPDGGGGADAAGLARGVPPPEMPVRRPPAVTDSPFSNFNKIVDPSGALNFSGKAVLHAAGVDFSNGSSFAINMSQMQLLEELGHGNYGTVKKVLHKPTNVLMAMKEIRLELDDAKLSAILMELDILHRAISNEIVEFYGAFFIESCVYYCMEFMDAGSVDTLQAAGIPEDVLARITYSMVRGLKFLKDELQIIHRDVKPTNVLVNRKGQVKLCDFGVSGQLEKSLAKTNIGCQSYMAPERIKGESQNNLGTYTVSSDVWSLGLSIIEMSIGRYPYPPETYANVFAQLQAIVNGPAPELGDEYSNKAQDFVRRCLTKEPSARATYAELLEHPFLLEDRKRDVDMGGWVERAIAFREANNASPASSASSSGSAALEP</sequence>
<feature type="region of interest" description="Disordered" evidence="12">
    <location>
        <begin position="287"/>
        <end position="327"/>
    </location>
</feature>
<dbReference type="PANTHER" id="PTHR48013:SF25">
    <property type="entry name" value="MAP KINASE KINASE PBS2"/>
    <property type="match status" value="1"/>
</dbReference>
<organism evidence="14 15">
    <name type="scientific">Sanghuangporus baumii</name>
    <name type="common">Phellinus baumii</name>
    <dbReference type="NCBI Taxonomy" id="108892"/>
    <lineage>
        <taxon>Eukaryota</taxon>
        <taxon>Fungi</taxon>
        <taxon>Dikarya</taxon>
        <taxon>Basidiomycota</taxon>
        <taxon>Agaricomycotina</taxon>
        <taxon>Agaricomycetes</taxon>
        <taxon>Hymenochaetales</taxon>
        <taxon>Hymenochaetaceae</taxon>
        <taxon>Sanghuangporus</taxon>
    </lineage>
</organism>